<evidence type="ECO:0000256" key="1">
    <source>
        <dbReference type="SAM" id="MobiDB-lite"/>
    </source>
</evidence>
<comment type="caution">
    <text evidence="2">The sequence shown here is derived from an EMBL/GenBank/DDBJ whole genome shotgun (WGS) entry which is preliminary data.</text>
</comment>
<evidence type="ECO:0000313" key="3">
    <source>
        <dbReference type="Proteomes" id="UP001331761"/>
    </source>
</evidence>
<feature type="compositionally biased region" description="Polar residues" evidence="1">
    <location>
        <begin position="126"/>
        <end position="138"/>
    </location>
</feature>
<sequence length="214" mass="23639">MSTFQGHKSRITTAVSTLSKTISTVDPSYFLCVDKELPPEIQFCVIQQRKSPIAAAKLAIEKALAAQDINQFWTELQGDRLIEEATNAVAILEHQLLIDESVHIQLRLQSSKNLISATAAMTINDSPQHSSNLSSTGNHDVPVSTPTTTPTQDFPSLTMPPIQLRRLELPTFDGDVTQFYDFWCRFETAVHNNDSLSPSTKFIYLADSSRGSAA</sequence>
<organism evidence="2 3">
    <name type="scientific">Trichostrongylus colubriformis</name>
    <name type="common">Black scour worm</name>
    <dbReference type="NCBI Taxonomy" id="6319"/>
    <lineage>
        <taxon>Eukaryota</taxon>
        <taxon>Metazoa</taxon>
        <taxon>Ecdysozoa</taxon>
        <taxon>Nematoda</taxon>
        <taxon>Chromadorea</taxon>
        <taxon>Rhabditida</taxon>
        <taxon>Rhabditina</taxon>
        <taxon>Rhabditomorpha</taxon>
        <taxon>Strongyloidea</taxon>
        <taxon>Trichostrongylidae</taxon>
        <taxon>Trichostrongylus</taxon>
    </lineage>
</organism>
<dbReference type="EMBL" id="WIXE01011609">
    <property type="protein sequence ID" value="KAK5976629.1"/>
    <property type="molecule type" value="Genomic_DNA"/>
</dbReference>
<dbReference type="Proteomes" id="UP001331761">
    <property type="component" value="Unassembled WGS sequence"/>
</dbReference>
<gene>
    <name evidence="2" type="ORF">GCK32_001201</name>
</gene>
<evidence type="ECO:0000313" key="2">
    <source>
        <dbReference type="EMBL" id="KAK5976629.1"/>
    </source>
</evidence>
<proteinExistence type="predicted"/>
<keyword evidence="3" id="KW-1185">Reference proteome</keyword>
<feature type="region of interest" description="Disordered" evidence="1">
    <location>
        <begin position="126"/>
        <end position="159"/>
    </location>
</feature>
<reference evidence="2 3" key="1">
    <citation type="submission" date="2019-10" db="EMBL/GenBank/DDBJ databases">
        <title>Assembly and Annotation for the nematode Trichostrongylus colubriformis.</title>
        <authorList>
            <person name="Martin J."/>
        </authorList>
    </citation>
    <scope>NUCLEOTIDE SEQUENCE [LARGE SCALE GENOMIC DNA]</scope>
    <source>
        <strain evidence="2">G859</strain>
        <tissue evidence="2">Whole worm</tissue>
    </source>
</reference>
<name>A0AAN8FHR8_TRICO</name>
<protein>
    <submittedName>
        <fullName evidence="2">Uncharacterized protein</fullName>
    </submittedName>
</protein>
<dbReference type="AlphaFoldDB" id="A0AAN8FHR8"/>
<accession>A0AAN8FHR8</accession>